<dbReference type="RefSeq" id="WP_097937748.1">
    <property type="nucleotide sequence ID" value="NZ_BLKS01000001.1"/>
</dbReference>
<dbReference type="Proteomes" id="UP000220914">
    <property type="component" value="Unassembled WGS sequence"/>
</dbReference>
<dbReference type="SUPFAM" id="SSF53448">
    <property type="entry name" value="Nucleotide-diphospho-sugar transferases"/>
    <property type="match status" value="1"/>
</dbReference>
<dbReference type="Pfam" id="PF00535">
    <property type="entry name" value="Glycos_transf_2"/>
    <property type="match status" value="1"/>
</dbReference>
<keyword evidence="4" id="KW-1185">Reference proteome</keyword>
<protein>
    <recommendedName>
        <fullName evidence="1">Glycosyltransferase 2-like domain-containing protein</fullName>
    </recommendedName>
</protein>
<dbReference type="Proteomes" id="UP000465302">
    <property type="component" value="Unassembled WGS sequence"/>
</dbReference>
<dbReference type="Gene3D" id="3.90.550.10">
    <property type="entry name" value="Spore Coat Polysaccharide Biosynthesis Protein SpsA, Chain A"/>
    <property type="match status" value="1"/>
</dbReference>
<reference evidence="2 5" key="2">
    <citation type="journal article" date="2019" name="Emerg. Microbes Infect.">
        <title>Comprehensive subspecies identification of 175 nontuberculous mycobacteria species based on 7547 genomic profiles.</title>
        <authorList>
            <person name="Matsumoto Y."/>
            <person name="Kinjo T."/>
            <person name="Motooka D."/>
            <person name="Nabeya D."/>
            <person name="Jung N."/>
            <person name="Uechi K."/>
            <person name="Horii T."/>
            <person name="Iida T."/>
            <person name="Fujita J."/>
            <person name="Nakamura S."/>
        </authorList>
    </citation>
    <scope>NUCLEOTIDE SEQUENCE [LARGE SCALE GENOMIC DNA]</scope>
    <source>
        <strain evidence="2 5">JCM 6377</strain>
    </source>
</reference>
<organism evidence="3 4">
    <name type="scientific">Mycolicibacterium agri</name>
    <name type="common">Mycobacterium agri</name>
    <dbReference type="NCBI Taxonomy" id="36811"/>
    <lineage>
        <taxon>Bacteria</taxon>
        <taxon>Bacillati</taxon>
        <taxon>Actinomycetota</taxon>
        <taxon>Actinomycetes</taxon>
        <taxon>Mycobacteriales</taxon>
        <taxon>Mycobacteriaceae</taxon>
        <taxon>Mycolicibacterium</taxon>
    </lineage>
</organism>
<dbReference type="InterPro" id="IPR001173">
    <property type="entry name" value="Glyco_trans_2-like"/>
</dbReference>
<accession>A0A2A7NGK1</accession>
<reference evidence="3 4" key="1">
    <citation type="submission" date="2017-10" db="EMBL/GenBank/DDBJ databases">
        <title>The new phylogeny of genus Mycobacterium.</title>
        <authorList>
            <person name="Tortoli E."/>
            <person name="Trovato A."/>
            <person name="Cirillo D.M."/>
        </authorList>
    </citation>
    <scope>NUCLEOTIDE SEQUENCE [LARGE SCALE GENOMIC DNA]</scope>
    <source>
        <strain evidence="3 4">CCUG37673</strain>
    </source>
</reference>
<proteinExistence type="predicted"/>
<evidence type="ECO:0000313" key="2">
    <source>
        <dbReference type="EMBL" id="GFG54421.1"/>
    </source>
</evidence>
<gene>
    <name evidence="3" type="ORF">CQY20_00900</name>
    <name evidence="2" type="ORF">MAGR_58620</name>
</gene>
<comment type="caution">
    <text evidence="3">The sequence shown here is derived from an EMBL/GenBank/DDBJ whole genome shotgun (WGS) entry which is preliminary data.</text>
</comment>
<evidence type="ECO:0000313" key="4">
    <source>
        <dbReference type="Proteomes" id="UP000220914"/>
    </source>
</evidence>
<dbReference type="InterPro" id="IPR050834">
    <property type="entry name" value="Glycosyltransf_2"/>
</dbReference>
<feature type="domain" description="Glycosyltransferase 2-like" evidence="1">
    <location>
        <begin position="5"/>
        <end position="127"/>
    </location>
</feature>
<name>A0A2A7NGK1_MYCAG</name>
<sequence length="296" mass="33352">MPKVTICVPVYNCEDSIDAAIASALEQTYSDFECLVVDNASTDSTVDRVMAFKDPRIRVIRNTENVGPNANHNICIEHARGDLIQFLHSDDRLLPGCLAHLVPMFDDPRVGLAFARRRIESSDSGWVSHFAELHTPLEPLEAINDGMSIIRKYVDEGGRGNWIGEPTSVMVRTSLLREVGGFSTELRYSDDMELWLRILARSDAAWVDAELSVRTQEETTLTILYATTDAAWLDRPWILSGLARNRDLDPAIRMKARRLWAVAVLKKAIRAQQAPRAIRRTKNQQLGRHVRMSLSS</sequence>
<dbReference type="AlphaFoldDB" id="A0A2A7NGK1"/>
<dbReference type="EMBL" id="BLKS01000001">
    <property type="protein sequence ID" value="GFG54421.1"/>
    <property type="molecule type" value="Genomic_DNA"/>
</dbReference>
<dbReference type="PANTHER" id="PTHR43685:SF11">
    <property type="entry name" value="GLYCOSYLTRANSFERASE TAGX-RELATED"/>
    <property type="match status" value="1"/>
</dbReference>
<dbReference type="OrthoDB" id="3177103at2"/>
<dbReference type="InterPro" id="IPR029044">
    <property type="entry name" value="Nucleotide-diphossugar_trans"/>
</dbReference>
<reference evidence="2" key="3">
    <citation type="submission" date="2020-02" db="EMBL/GenBank/DDBJ databases">
        <authorList>
            <person name="Matsumoto Y."/>
            <person name="Motooka D."/>
            <person name="Nakamura S."/>
        </authorList>
    </citation>
    <scope>NUCLEOTIDE SEQUENCE</scope>
    <source>
        <strain evidence="2">JCM 6377</strain>
    </source>
</reference>
<evidence type="ECO:0000313" key="5">
    <source>
        <dbReference type="Proteomes" id="UP000465302"/>
    </source>
</evidence>
<evidence type="ECO:0000313" key="3">
    <source>
        <dbReference type="EMBL" id="PEG43175.1"/>
    </source>
</evidence>
<evidence type="ECO:0000259" key="1">
    <source>
        <dbReference type="Pfam" id="PF00535"/>
    </source>
</evidence>
<dbReference type="EMBL" id="PDCP01000001">
    <property type="protein sequence ID" value="PEG43175.1"/>
    <property type="molecule type" value="Genomic_DNA"/>
</dbReference>
<dbReference type="PANTHER" id="PTHR43685">
    <property type="entry name" value="GLYCOSYLTRANSFERASE"/>
    <property type="match status" value="1"/>
</dbReference>